<dbReference type="HOGENOM" id="CLU_2705837_0_0_1"/>
<name>A0A0C3I8B5_PISTI</name>
<proteinExistence type="predicted"/>
<protein>
    <submittedName>
        <fullName evidence="2">Uncharacterized protein</fullName>
    </submittedName>
</protein>
<sequence>MHKLERHYHTLQLTLLASKKEGEESRHTVTSRRGEAEVATDPLASKKRSGLQALHSGLATFASGGNRQVPAPQ</sequence>
<dbReference type="AlphaFoldDB" id="A0A0C3I8B5"/>
<reference evidence="2 3" key="1">
    <citation type="submission" date="2014-04" db="EMBL/GenBank/DDBJ databases">
        <authorList>
            <consortium name="DOE Joint Genome Institute"/>
            <person name="Kuo A."/>
            <person name="Kohler A."/>
            <person name="Costa M.D."/>
            <person name="Nagy L.G."/>
            <person name="Floudas D."/>
            <person name="Copeland A."/>
            <person name="Barry K.W."/>
            <person name="Cichocki N."/>
            <person name="Veneault-Fourrey C."/>
            <person name="LaButti K."/>
            <person name="Lindquist E.A."/>
            <person name="Lipzen A."/>
            <person name="Lundell T."/>
            <person name="Morin E."/>
            <person name="Murat C."/>
            <person name="Sun H."/>
            <person name="Tunlid A."/>
            <person name="Henrissat B."/>
            <person name="Grigoriev I.V."/>
            <person name="Hibbett D.S."/>
            <person name="Martin F."/>
            <person name="Nordberg H.P."/>
            <person name="Cantor M.N."/>
            <person name="Hua S.X."/>
        </authorList>
    </citation>
    <scope>NUCLEOTIDE SEQUENCE [LARGE SCALE GENOMIC DNA]</scope>
    <source>
        <strain evidence="2 3">Marx 270</strain>
    </source>
</reference>
<accession>A0A0C3I8B5</accession>
<evidence type="ECO:0000313" key="2">
    <source>
        <dbReference type="EMBL" id="KIN93332.1"/>
    </source>
</evidence>
<gene>
    <name evidence="2" type="ORF">M404DRAFT_1009029</name>
</gene>
<evidence type="ECO:0000256" key="1">
    <source>
        <dbReference type="SAM" id="MobiDB-lite"/>
    </source>
</evidence>
<feature type="compositionally biased region" description="Basic and acidic residues" evidence="1">
    <location>
        <begin position="18"/>
        <end position="36"/>
    </location>
</feature>
<dbReference type="InParanoid" id="A0A0C3I8B5"/>
<keyword evidence="3" id="KW-1185">Reference proteome</keyword>
<feature type="region of interest" description="Disordered" evidence="1">
    <location>
        <begin position="15"/>
        <end position="49"/>
    </location>
</feature>
<dbReference type="Proteomes" id="UP000054217">
    <property type="component" value="Unassembled WGS sequence"/>
</dbReference>
<reference evidence="3" key="2">
    <citation type="submission" date="2015-01" db="EMBL/GenBank/DDBJ databases">
        <title>Evolutionary Origins and Diversification of the Mycorrhizal Mutualists.</title>
        <authorList>
            <consortium name="DOE Joint Genome Institute"/>
            <consortium name="Mycorrhizal Genomics Consortium"/>
            <person name="Kohler A."/>
            <person name="Kuo A."/>
            <person name="Nagy L.G."/>
            <person name="Floudas D."/>
            <person name="Copeland A."/>
            <person name="Barry K.W."/>
            <person name="Cichocki N."/>
            <person name="Veneault-Fourrey C."/>
            <person name="LaButti K."/>
            <person name="Lindquist E.A."/>
            <person name="Lipzen A."/>
            <person name="Lundell T."/>
            <person name="Morin E."/>
            <person name="Murat C."/>
            <person name="Riley R."/>
            <person name="Ohm R."/>
            <person name="Sun H."/>
            <person name="Tunlid A."/>
            <person name="Henrissat B."/>
            <person name="Grigoriev I.V."/>
            <person name="Hibbett D.S."/>
            <person name="Martin F."/>
        </authorList>
    </citation>
    <scope>NUCLEOTIDE SEQUENCE [LARGE SCALE GENOMIC DNA]</scope>
    <source>
        <strain evidence="3">Marx 270</strain>
    </source>
</reference>
<organism evidence="2 3">
    <name type="scientific">Pisolithus tinctorius Marx 270</name>
    <dbReference type="NCBI Taxonomy" id="870435"/>
    <lineage>
        <taxon>Eukaryota</taxon>
        <taxon>Fungi</taxon>
        <taxon>Dikarya</taxon>
        <taxon>Basidiomycota</taxon>
        <taxon>Agaricomycotina</taxon>
        <taxon>Agaricomycetes</taxon>
        <taxon>Agaricomycetidae</taxon>
        <taxon>Boletales</taxon>
        <taxon>Sclerodermatineae</taxon>
        <taxon>Pisolithaceae</taxon>
        <taxon>Pisolithus</taxon>
    </lineage>
</organism>
<dbReference type="EMBL" id="KN832180">
    <property type="protein sequence ID" value="KIN93332.1"/>
    <property type="molecule type" value="Genomic_DNA"/>
</dbReference>
<evidence type="ECO:0000313" key="3">
    <source>
        <dbReference type="Proteomes" id="UP000054217"/>
    </source>
</evidence>